<sequence>MAPPKSKKLVTPEGLTSTCEICAVAIANKGDMARHMRTHAKPRHHCPFEGCVYASRQPNNLTTHIRTHTKQRVHQCLECASSFVDPASLTRHKRRVHGYVPKPRKKRAANTTASTHEPFSSIAASRKSRRHQPFPCSHPDTSSLSTSSSSDRPSSSTFETLIPPITTPQDLQPTFSQWNPNPERLFWPELKDRTMGFPEPSFKVTYPVAETSGQMWGHEQANPVPQNYLTGVHFTPAAAWQWNLGNECDPHTPSWANVAVNIPAPLPMAQERDQLLAELPMQTLLPSTPTSYAAYYIPGRY</sequence>
<keyword evidence="6" id="KW-0539">Nucleus</keyword>
<feature type="compositionally biased region" description="Basic residues" evidence="8">
    <location>
        <begin position="94"/>
        <end position="108"/>
    </location>
</feature>
<evidence type="ECO:0000256" key="4">
    <source>
        <dbReference type="ARBA" id="ARBA00022771"/>
    </source>
</evidence>
<keyword evidence="2" id="KW-0479">Metal-binding</keyword>
<comment type="caution">
    <text evidence="10">The sequence shown here is derived from an EMBL/GenBank/DDBJ whole genome shotgun (WGS) entry which is preliminary data.</text>
</comment>
<dbReference type="InterPro" id="IPR036236">
    <property type="entry name" value="Znf_C2H2_sf"/>
</dbReference>
<organism evidence="10 11">
    <name type="scientific">Moniliophthora roreri</name>
    <name type="common">Frosty pod rot fungus</name>
    <name type="synonym">Monilia roreri</name>
    <dbReference type="NCBI Taxonomy" id="221103"/>
    <lineage>
        <taxon>Eukaryota</taxon>
        <taxon>Fungi</taxon>
        <taxon>Dikarya</taxon>
        <taxon>Basidiomycota</taxon>
        <taxon>Agaricomycotina</taxon>
        <taxon>Agaricomycetes</taxon>
        <taxon>Agaricomycetidae</taxon>
        <taxon>Agaricales</taxon>
        <taxon>Marasmiineae</taxon>
        <taxon>Marasmiaceae</taxon>
        <taxon>Moniliophthora</taxon>
    </lineage>
</organism>
<keyword evidence="4 7" id="KW-0863">Zinc-finger</keyword>
<gene>
    <name evidence="10" type="ORF">WG66_2573</name>
</gene>
<evidence type="ECO:0000256" key="7">
    <source>
        <dbReference type="PROSITE-ProRule" id="PRU00042"/>
    </source>
</evidence>
<evidence type="ECO:0000259" key="9">
    <source>
        <dbReference type="PROSITE" id="PS50157"/>
    </source>
</evidence>
<evidence type="ECO:0000256" key="6">
    <source>
        <dbReference type="ARBA" id="ARBA00023242"/>
    </source>
</evidence>
<name>A0A0W0G8G0_MONRR</name>
<dbReference type="Proteomes" id="UP000054988">
    <property type="component" value="Unassembled WGS sequence"/>
</dbReference>
<dbReference type="GO" id="GO:0000978">
    <property type="term" value="F:RNA polymerase II cis-regulatory region sequence-specific DNA binding"/>
    <property type="evidence" value="ECO:0007669"/>
    <property type="project" value="TreeGrafter"/>
</dbReference>
<evidence type="ECO:0000256" key="2">
    <source>
        <dbReference type="ARBA" id="ARBA00022723"/>
    </source>
</evidence>
<dbReference type="PANTHER" id="PTHR24388:SF54">
    <property type="entry name" value="PROTEIN ESCARGOT"/>
    <property type="match status" value="1"/>
</dbReference>
<dbReference type="GO" id="GO:0000981">
    <property type="term" value="F:DNA-binding transcription factor activity, RNA polymerase II-specific"/>
    <property type="evidence" value="ECO:0007669"/>
    <property type="project" value="TreeGrafter"/>
</dbReference>
<dbReference type="AlphaFoldDB" id="A0A0W0G8G0"/>
<feature type="compositionally biased region" description="Polar residues" evidence="8">
    <location>
        <begin position="109"/>
        <end position="118"/>
    </location>
</feature>
<dbReference type="PROSITE" id="PS50157">
    <property type="entry name" value="ZINC_FINGER_C2H2_2"/>
    <property type="match status" value="3"/>
</dbReference>
<dbReference type="SMART" id="SM00355">
    <property type="entry name" value="ZnF_C2H2"/>
    <property type="match status" value="3"/>
</dbReference>
<dbReference type="GO" id="GO:0005634">
    <property type="term" value="C:nucleus"/>
    <property type="evidence" value="ECO:0007669"/>
    <property type="project" value="UniProtKB-SubCell"/>
</dbReference>
<reference evidence="10 11" key="1">
    <citation type="submission" date="2015-12" db="EMBL/GenBank/DDBJ databases">
        <title>Draft genome sequence of Moniliophthora roreri, the causal agent of frosty pod rot of cacao.</title>
        <authorList>
            <person name="Aime M.C."/>
            <person name="Diaz-Valderrama J.R."/>
            <person name="Kijpornyongpan T."/>
            <person name="Phillips-Mora W."/>
        </authorList>
    </citation>
    <scope>NUCLEOTIDE SEQUENCE [LARGE SCALE GENOMIC DNA]</scope>
    <source>
        <strain evidence="10 11">MCA 2952</strain>
    </source>
</reference>
<feature type="compositionally biased region" description="Low complexity" evidence="8">
    <location>
        <begin position="137"/>
        <end position="156"/>
    </location>
</feature>
<dbReference type="PROSITE" id="PS00028">
    <property type="entry name" value="ZINC_FINGER_C2H2_1"/>
    <property type="match status" value="2"/>
</dbReference>
<proteinExistence type="predicted"/>
<dbReference type="Pfam" id="PF00096">
    <property type="entry name" value="zf-C2H2"/>
    <property type="match status" value="1"/>
</dbReference>
<evidence type="ECO:0000256" key="8">
    <source>
        <dbReference type="SAM" id="MobiDB-lite"/>
    </source>
</evidence>
<accession>A0A0W0G8G0</accession>
<dbReference type="GO" id="GO:0008270">
    <property type="term" value="F:zinc ion binding"/>
    <property type="evidence" value="ECO:0007669"/>
    <property type="project" value="UniProtKB-KW"/>
</dbReference>
<dbReference type="InterPro" id="IPR013087">
    <property type="entry name" value="Znf_C2H2_type"/>
</dbReference>
<dbReference type="Gene3D" id="3.30.160.60">
    <property type="entry name" value="Classic Zinc Finger"/>
    <property type="match status" value="2"/>
</dbReference>
<dbReference type="InterPro" id="IPR050527">
    <property type="entry name" value="Snail/Krueppel_Znf"/>
</dbReference>
<evidence type="ECO:0000313" key="11">
    <source>
        <dbReference type="Proteomes" id="UP000054988"/>
    </source>
</evidence>
<dbReference type="SUPFAM" id="SSF57667">
    <property type="entry name" value="beta-beta-alpha zinc fingers"/>
    <property type="match status" value="1"/>
</dbReference>
<dbReference type="PANTHER" id="PTHR24388">
    <property type="entry name" value="ZINC FINGER PROTEIN"/>
    <property type="match status" value="1"/>
</dbReference>
<comment type="subcellular location">
    <subcellularLocation>
        <location evidence="1">Nucleus</location>
    </subcellularLocation>
</comment>
<protein>
    <recommendedName>
        <fullName evidence="9">C2H2-type domain-containing protein</fullName>
    </recommendedName>
</protein>
<feature type="region of interest" description="Disordered" evidence="8">
    <location>
        <begin position="94"/>
        <end position="174"/>
    </location>
</feature>
<evidence type="ECO:0000256" key="1">
    <source>
        <dbReference type="ARBA" id="ARBA00004123"/>
    </source>
</evidence>
<keyword evidence="3" id="KW-0677">Repeat</keyword>
<evidence type="ECO:0000256" key="5">
    <source>
        <dbReference type="ARBA" id="ARBA00022833"/>
    </source>
</evidence>
<dbReference type="EMBL" id="LATX01000832">
    <property type="protein sequence ID" value="KTB44857.1"/>
    <property type="molecule type" value="Genomic_DNA"/>
</dbReference>
<evidence type="ECO:0000313" key="10">
    <source>
        <dbReference type="EMBL" id="KTB44857.1"/>
    </source>
</evidence>
<feature type="domain" description="C2H2-type" evidence="9">
    <location>
        <begin position="74"/>
        <end position="97"/>
    </location>
</feature>
<evidence type="ECO:0000256" key="3">
    <source>
        <dbReference type="ARBA" id="ARBA00022737"/>
    </source>
</evidence>
<dbReference type="eggNOG" id="KOG1721">
    <property type="taxonomic scope" value="Eukaryota"/>
</dbReference>
<feature type="domain" description="C2H2-type" evidence="9">
    <location>
        <begin position="17"/>
        <end position="44"/>
    </location>
</feature>
<feature type="domain" description="C2H2-type" evidence="9">
    <location>
        <begin position="44"/>
        <end position="73"/>
    </location>
</feature>
<keyword evidence="5" id="KW-0862">Zinc</keyword>